<dbReference type="EMBL" id="AKKV01000024">
    <property type="protein sequence ID" value="EIT85669.1"/>
    <property type="molecule type" value="Genomic_DNA"/>
</dbReference>
<keyword evidence="4" id="KW-1185">Reference proteome</keyword>
<reference evidence="3 4" key="1">
    <citation type="journal article" date="2012" name="J. Bacteriol.">
        <title>Genome of Bacillus macauensis ZFHKF-1, a Long-Chain-Forming Bacterium.</title>
        <authorList>
            <person name="Cai L."/>
            <person name="Zhang T."/>
        </authorList>
    </citation>
    <scope>NUCLEOTIDE SEQUENCE [LARGE SCALE GENOMIC DNA]</scope>
    <source>
        <strain evidence="3 4">ZFHKF-1</strain>
    </source>
</reference>
<sequence>MYEKMIVAFDGSVPAARALQHAIQLAQTVHAKLVTILHVNPNLPLGEPLLNIDLDSLVEEENEALLMPALRQLAHSGISYESHSLDGDPAAVITTYADEHRADVILMGSTGKSMIKEALLGSVSHEVAHTAHCPVIIVK</sequence>
<dbReference type="RefSeq" id="WP_007201601.1">
    <property type="nucleotide sequence ID" value="NZ_AKKV01000024.1"/>
</dbReference>
<dbReference type="STRING" id="1196324.A374_07529"/>
<dbReference type="CDD" id="cd00293">
    <property type="entry name" value="USP-like"/>
    <property type="match status" value="1"/>
</dbReference>
<feature type="domain" description="UspA" evidence="2">
    <location>
        <begin position="1"/>
        <end position="139"/>
    </location>
</feature>
<proteinExistence type="inferred from homology"/>
<dbReference type="eggNOG" id="COG0589">
    <property type="taxonomic scope" value="Bacteria"/>
</dbReference>
<name>I8AJH6_9BACL</name>
<dbReference type="SUPFAM" id="SSF52402">
    <property type="entry name" value="Adenine nucleotide alpha hydrolases-like"/>
    <property type="match status" value="1"/>
</dbReference>
<evidence type="ECO:0000313" key="3">
    <source>
        <dbReference type="EMBL" id="EIT85669.1"/>
    </source>
</evidence>
<dbReference type="PATRIC" id="fig|1196324.3.peg.1540"/>
<dbReference type="InterPro" id="IPR014729">
    <property type="entry name" value="Rossmann-like_a/b/a_fold"/>
</dbReference>
<dbReference type="OrthoDB" id="9777884at2"/>
<dbReference type="Pfam" id="PF00582">
    <property type="entry name" value="Usp"/>
    <property type="match status" value="1"/>
</dbReference>
<evidence type="ECO:0000313" key="4">
    <source>
        <dbReference type="Proteomes" id="UP000004080"/>
    </source>
</evidence>
<evidence type="ECO:0000256" key="1">
    <source>
        <dbReference type="ARBA" id="ARBA00008791"/>
    </source>
</evidence>
<accession>I8AJH6</accession>
<dbReference type="PANTHER" id="PTHR46268">
    <property type="entry name" value="STRESS RESPONSE PROTEIN NHAX"/>
    <property type="match status" value="1"/>
</dbReference>
<dbReference type="InterPro" id="IPR006016">
    <property type="entry name" value="UspA"/>
</dbReference>
<dbReference type="Proteomes" id="UP000004080">
    <property type="component" value="Unassembled WGS sequence"/>
</dbReference>
<protein>
    <submittedName>
        <fullName evidence="3">Universal stress protein family</fullName>
    </submittedName>
</protein>
<dbReference type="Gene3D" id="3.40.50.620">
    <property type="entry name" value="HUPs"/>
    <property type="match status" value="1"/>
</dbReference>
<comment type="caution">
    <text evidence="3">The sequence shown here is derived from an EMBL/GenBank/DDBJ whole genome shotgun (WGS) entry which is preliminary data.</text>
</comment>
<dbReference type="AlphaFoldDB" id="I8AJH6"/>
<gene>
    <name evidence="3" type="ORF">A374_07529</name>
</gene>
<dbReference type="PRINTS" id="PR01438">
    <property type="entry name" value="UNVRSLSTRESS"/>
</dbReference>
<comment type="similarity">
    <text evidence="1">Belongs to the universal stress protein A family.</text>
</comment>
<organism evidence="3 4">
    <name type="scientific">Fictibacillus macauensis ZFHKF-1</name>
    <dbReference type="NCBI Taxonomy" id="1196324"/>
    <lineage>
        <taxon>Bacteria</taxon>
        <taxon>Bacillati</taxon>
        <taxon>Bacillota</taxon>
        <taxon>Bacilli</taxon>
        <taxon>Bacillales</taxon>
        <taxon>Fictibacillaceae</taxon>
        <taxon>Fictibacillus</taxon>
    </lineage>
</organism>
<dbReference type="PANTHER" id="PTHR46268:SF6">
    <property type="entry name" value="UNIVERSAL STRESS PROTEIN UP12"/>
    <property type="match status" value="1"/>
</dbReference>
<dbReference type="InterPro" id="IPR006015">
    <property type="entry name" value="Universal_stress_UspA"/>
</dbReference>
<evidence type="ECO:0000259" key="2">
    <source>
        <dbReference type="Pfam" id="PF00582"/>
    </source>
</evidence>